<sequence>MNPQFKGYLLGAIAAATYGMNPLFALPLYKTGMDPDSVLFFRYLFALPILGAMIKLRGRNFKLQRNEVIPLIVMGLLVALSSLTLFQSYNYMDAGIASTLLFVYPIMVALIMAFLFKEKLKLWTCLCILLALGGIGMLYKGGDGATLSLVGTSLVLVSALSYAIYIVGINRSTLKNMATLKVTFYVLLFGLSLFWVRLDFGCGLRLPGQWYLWGNLLALAVFPTAISFLCTTRAIQYIGSTPTAILGALEPVTAVFFGVLIFGEELTLRIVCGVAMIVAAVTFIVAGSTISTHLIRFRKLFPKLTSRVRRNRGAY</sequence>
<feature type="transmembrane region" description="Helical" evidence="6">
    <location>
        <begin position="7"/>
        <end position="26"/>
    </location>
</feature>
<dbReference type="GO" id="GO:0016020">
    <property type="term" value="C:membrane"/>
    <property type="evidence" value="ECO:0007669"/>
    <property type="project" value="UniProtKB-SubCell"/>
</dbReference>
<dbReference type="AlphaFoldDB" id="A0A9D2L3Y2"/>
<feature type="transmembrane region" description="Helical" evidence="6">
    <location>
        <begin position="38"/>
        <end position="56"/>
    </location>
</feature>
<accession>A0A9D2L3Y2</accession>
<keyword evidence="4 6" id="KW-1133">Transmembrane helix</keyword>
<evidence type="ECO:0000256" key="2">
    <source>
        <dbReference type="ARBA" id="ARBA00007362"/>
    </source>
</evidence>
<dbReference type="PANTHER" id="PTHR32322:SF2">
    <property type="entry name" value="EAMA DOMAIN-CONTAINING PROTEIN"/>
    <property type="match status" value="1"/>
</dbReference>
<dbReference type="SUPFAM" id="SSF103481">
    <property type="entry name" value="Multidrug resistance efflux transporter EmrE"/>
    <property type="match status" value="2"/>
</dbReference>
<dbReference type="InterPro" id="IPR000620">
    <property type="entry name" value="EamA_dom"/>
</dbReference>
<evidence type="ECO:0000256" key="5">
    <source>
        <dbReference type="ARBA" id="ARBA00023136"/>
    </source>
</evidence>
<dbReference type="PANTHER" id="PTHR32322">
    <property type="entry name" value="INNER MEMBRANE TRANSPORTER"/>
    <property type="match status" value="1"/>
</dbReference>
<name>A0A9D2L3Y2_9BACT</name>
<feature type="transmembrane region" description="Helical" evidence="6">
    <location>
        <begin position="95"/>
        <end position="115"/>
    </location>
</feature>
<evidence type="ECO:0000256" key="4">
    <source>
        <dbReference type="ARBA" id="ARBA00022989"/>
    </source>
</evidence>
<feature type="transmembrane region" description="Helical" evidence="6">
    <location>
        <begin position="210"/>
        <end position="231"/>
    </location>
</feature>
<feature type="domain" description="EamA" evidence="7">
    <location>
        <begin position="151"/>
        <end position="285"/>
    </location>
</feature>
<evidence type="ECO:0000256" key="6">
    <source>
        <dbReference type="SAM" id="Phobius"/>
    </source>
</evidence>
<feature type="transmembrane region" description="Helical" evidence="6">
    <location>
        <begin position="268"/>
        <end position="290"/>
    </location>
</feature>
<feature type="domain" description="EamA" evidence="7">
    <location>
        <begin position="6"/>
        <end position="138"/>
    </location>
</feature>
<feature type="transmembrane region" description="Helical" evidence="6">
    <location>
        <begin position="122"/>
        <end position="139"/>
    </location>
</feature>
<reference evidence="8" key="2">
    <citation type="submission" date="2021-04" db="EMBL/GenBank/DDBJ databases">
        <authorList>
            <person name="Gilroy R."/>
        </authorList>
    </citation>
    <scope>NUCLEOTIDE SEQUENCE</scope>
    <source>
        <strain evidence="8">CHK169-11906</strain>
    </source>
</reference>
<evidence type="ECO:0000256" key="3">
    <source>
        <dbReference type="ARBA" id="ARBA00022692"/>
    </source>
</evidence>
<feature type="transmembrane region" description="Helical" evidence="6">
    <location>
        <begin position="145"/>
        <end position="167"/>
    </location>
</feature>
<comment type="subcellular location">
    <subcellularLocation>
        <location evidence="1">Membrane</location>
        <topology evidence="1">Multi-pass membrane protein</topology>
    </subcellularLocation>
</comment>
<feature type="transmembrane region" description="Helical" evidence="6">
    <location>
        <begin position="179"/>
        <end position="198"/>
    </location>
</feature>
<protein>
    <submittedName>
        <fullName evidence="8">DMT family transporter</fullName>
    </submittedName>
</protein>
<evidence type="ECO:0000313" key="8">
    <source>
        <dbReference type="EMBL" id="HJA98665.1"/>
    </source>
</evidence>
<evidence type="ECO:0000259" key="7">
    <source>
        <dbReference type="Pfam" id="PF00892"/>
    </source>
</evidence>
<comment type="caution">
    <text evidence="8">The sequence shown here is derived from an EMBL/GenBank/DDBJ whole genome shotgun (WGS) entry which is preliminary data.</text>
</comment>
<evidence type="ECO:0000256" key="1">
    <source>
        <dbReference type="ARBA" id="ARBA00004141"/>
    </source>
</evidence>
<dbReference type="InterPro" id="IPR050638">
    <property type="entry name" value="AA-Vitamin_Transporters"/>
</dbReference>
<feature type="transmembrane region" description="Helical" evidence="6">
    <location>
        <begin position="243"/>
        <end position="262"/>
    </location>
</feature>
<comment type="similarity">
    <text evidence="2">Belongs to the EamA transporter family.</text>
</comment>
<dbReference type="EMBL" id="DWYR01000009">
    <property type="protein sequence ID" value="HJA98665.1"/>
    <property type="molecule type" value="Genomic_DNA"/>
</dbReference>
<dbReference type="InterPro" id="IPR037185">
    <property type="entry name" value="EmrE-like"/>
</dbReference>
<dbReference type="Proteomes" id="UP000824259">
    <property type="component" value="Unassembled WGS sequence"/>
</dbReference>
<organism evidence="8 9">
    <name type="scientific">Candidatus Alistipes avicola</name>
    <dbReference type="NCBI Taxonomy" id="2838432"/>
    <lineage>
        <taxon>Bacteria</taxon>
        <taxon>Pseudomonadati</taxon>
        <taxon>Bacteroidota</taxon>
        <taxon>Bacteroidia</taxon>
        <taxon>Bacteroidales</taxon>
        <taxon>Rikenellaceae</taxon>
        <taxon>Alistipes</taxon>
    </lineage>
</organism>
<gene>
    <name evidence="8" type="ORF">H9779_03585</name>
</gene>
<dbReference type="Pfam" id="PF00892">
    <property type="entry name" value="EamA"/>
    <property type="match status" value="2"/>
</dbReference>
<keyword evidence="3 6" id="KW-0812">Transmembrane</keyword>
<feature type="transmembrane region" description="Helical" evidence="6">
    <location>
        <begin position="68"/>
        <end position="89"/>
    </location>
</feature>
<reference evidence="8" key="1">
    <citation type="journal article" date="2021" name="PeerJ">
        <title>Extensive microbial diversity within the chicken gut microbiome revealed by metagenomics and culture.</title>
        <authorList>
            <person name="Gilroy R."/>
            <person name="Ravi A."/>
            <person name="Getino M."/>
            <person name="Pursley I."/>
            <person name="Horton D.L."/>
            <person name="Alikhan N.F."/>
            <person name="Baker D."/>
            <person name="Gharbi K."/>
            <person name="Hall N."/>
            <person name="Watson M."/>
            <person name="Adriaenssens E.M."/>
            <person name="Foster-Nyarko E."/>
            <person name="Jarju S."/>
            <person name="Secka A."/>
            <person name="Antonio M."/>
            <person name="Oren A."/>
            <person name="Chaudhuri R.R."/>
            <person name="La Ragione R."/>
            <person name="Hildebrand F."/>
            <person name="Pallen M.J."/>
        </authorList>
    </citation>
    <scope>NUCLEOTIDE SEQUENCE</scope>
    <source>
        <strain evidence="8">CHK169-11906</strain>
    </source>
</reference>
<dbReference type="Gene3D" id="1.10.3730.20">
    <property type="match status" value="1"/>
</dbReference>
<evidence type="ECO:0000313" key="9">
    <source>
        <dbReference type="Proteomes" id="UP000824259"/>
    </source>
</evidence>
<proteinExistence type="inferred from homology"/>
<keyword evidence="5 6" id="KW-0472">Membrane</keyword>